<accession>A0A3M0I8X3</accession>
<dbReference type="SUPFAM" id="SSF56235">
    <property type="entry name" value="N-terminal nucleophile aminohydrolases (Ntn hydrolases)"/>
    <property type="match status" value="1"/>
</dbReference>
<dbReference type="InterPro" id="IPR043137">
    <property type="entry name" value="GGT_ssub_C"/>
</dbReference>
<dbReference type="RefSeq" id="WP_121892564.1">
    <property type="nucleotide sequence ID" value="NZ_PENI01000021.1"/>
</dbReference>
<dbReference type="AlphaFoldDB" id="A0A3M0I8X3"/>
<proteinExistence type="predicted"/>
<keyword evidence="3" id="KW-1185">Reference proteome</keyword>
<dbReference type="InterPro" id="IPR029055">
    <property type="entry name" value="Ntn_hydrolases_N"/>
</dbReference>
<dbReference type="EMBL" id="PENI01000021">
    <property type="protein sequence ID" value="RMB82649.1"/>
    <property type="molecule type" value="Genomic_DNA"/>
</dbReference>
<dbReference type="Gene3D" id="1.10.246.130">
    <property type="match status" value="1"/>
</dbReference>
<dbReference type="InterPro" id="IPR043138">
    <property type="entry name" value="GGT_lsub"/>
</dbReference>
<dbReference type="OrthoDB" id="9781342at2"/>
<dbReference type="PANTHER" id="PTHR43881:SF1">
    <property type="entry name" value="GAMMA-GLUTAMYLTRANSPEPTIDASE (AFU_ORTHOLOGUE AFUA_4G13580)"/>
    <property type="match status" value="1"/>
</dbReference>
<dbReference type="PRINTS" id="PR01210">
    <property type="entry name" value="GGTRANSPTASE"/>
</dbReference>
<evidence type="ECO:0000313" key="2">
    <source>
        <dbReference type="EMBL" id="RMB82649.1"/>
    </source>
</evidence>
<gene>
    <name evidence="2" type="ORF">CTZ28_28265</name>
</gene>
<dbReference type="Pfam" id="PF01019">
    <property type="entry name" value="G_glu_transpept"/>
    <property type="match status" value="1"/>
</dbReference>
<dbReference type="InterPro" id="IPR052896">
    <property type="entry name" value="GGT-like_enzyme"/>
</dbReference>
<dbReference type="Gene3D" id="3.60.20.40">
    <property type="match status" value="1"/>
</dbReference>
<dbReference type="PANTHER" id="PTHR43881">
    <property type="entry name" value="GAMMA-GLUTAMYLTRANSPEPTIDASE (AFU_ORTHOLOGUE AFUA_4G13580)"/>
    <property type="match status" value="1"/>
</dbReference>
<organism evidence="2 3">
    <name type="scientific">Streptomyces shenzhenensis</name>
    <dbReference type="NCBI Taxonomy" id="943815"/>
    <lineage>
        <taxon>Bacteria</taxon>
        <taxon>Bacillati</taxon>
        <taxon>Actinomycetota</taxon>
        <taxon>Actinomycetes</taxon>
        <taxon>Kitasatosporales</taxon>
        <taxon>Streptomycetaceae</taxon>
        <taxon>Streptomyces</taxon>
    </lineage>
</organism>
<name>A0A3M0I8X3_9ACTN</name>
<dbReference type="GO" id="GO:0016740">
    <property type="term" value="F:transferase activity"/>
    <property type="evidence" value="ECO:0007669"/>
    <property type="project" value="UniProtKB-KW"/>
</dbReference>
<feature type="region of interest" description="Disordered" evidence="1">
    <location>
        <begin position="413"/>
        <end position="441"/>
    </location>
</feature>
<evidence type="ECO:0000313" key="3">
    <source>
        <dbReference type="Proteomes" id="UP000270471"/>
    </source>
</evidence>
<sequence length="572" mass="61084">MSTPSWNVPRPSVFGTRHAVSSGHYLASSAAHAILEAGGNAIDAGCCAGMALAVLHADEVNFAGVAPIMIRLADGTAISIDGLGVWPAGIPADLFMTDHNGTIPSGLLRTVVPAAPDAWISALRDHGTMTFGEVAEAAIRLARDGFAAFPLLVEGITARQAGYRKWPANEAIYLPGGRPPAVGERFVQTDLARSIQLMADAEARTTGSRVDGLEAARAVFYEGELAREMVRYHEENGGYLTAEDLAGFRCRHEPVITTKWRDVDILTCGPWCQGPSLAQALQILEAYGIEGLAHNSPDYIHIVVEALKGVFSDREHLYGDPAFVDVDVERLVSAAHGAARAALIDPDHAHPGLPDILFGETQPLPEPKDYDQLPVVGEGATSYVCVVDRWGNAFSATPSDGASSSPVIPGTGFVPSLRGMQSRPDPRHPSGVAPGKRPRLTPNPAIAVRADGSVLPFGCPGGDMQVQAMLQVFLNAFHFGMPLQEAVNAPRFSTWSFPNSFAPFDYLPSRLFLEDRFAPGTLDALRAKGHDVRSWPAFTRDAAAVEAIFRDNRTGFLESAADPRQPAAAYVS</sequence>
<keyword evidence="2" id="KW-0808">Transferase</keyword>
<protein>
    <submittedName>
        <fullName evidence="2">Gamma-glutamyltransferase</fullName>
    </submittedName>
</protein>
<evidence type="ECO:0000256" key="1">
    <source>
        <dbReference type="SAM" id="MobiDB-lite"/>
    </source>
</evidence>
<reference evidence="2 3" key="1">
    <citation type="submission" date="2017-11" db="EMBL/GenBank/DDBJ databases">
        <title>Draft genome of actinobacteria isolated from guarana (Paullinia cupana (Mart.) Ducke.</title>
        <authorList>
            <person name="Siqueira K.A."/>
            <person name="Liotti R.G."/>
            <person name="Mendes T.A.O."/>
            <person name="Soares M.A."/>
        </authorList>
    </citation>
    <scope>NUCLEOTIDE SEQUENCE [LARGE SCALE GENOMIC DNA]</scope>
    <source>
        <strain evidence="2 3">193</strain>
    </source>
</reference>
<comment type="caution">
    <text evidence="2">The sequence shown here is derived from an EMBL/GenBank/DDBJ whole genome shotgun (WGS) entry which is preliminary data.</text>
</comment>
<dbReference type="Proteomes" id="UP000270471">
    <property type="component" value="Unassembled WGS sequence"/>
</dbReference>